<feature type="transmembrane region" description="Helical" evidence="8">
    <location>
        <begin position="44"/>
        <end position="63"/>
    </location>
</feature>
<keyword evidence="7 8" id="KW-0472">Membrane</keyword>
<evidence type="ECO:0000256" key="1">
    <source>
        <dbReference type="ARBA" id="ARBA00004141"/>
    </source>
</evidence>
<evidence type="ECO:0000313" key="9">
    <source>
        <dbReference type="EMBL" id="MBM7619190.1"/>
    </source>
</evidence>
<dbReference type="Proteomes" id="UP000737402">
    <property type="component" value="Unassembled WGS sequence"/>
</dbReference>
<feature type="transmembrane region" description="Helical" evidence="8">
    <location>
        <begin position="84"/>
        <end position="108"/>
    </location>
</feature>
<protein>
    <submittedName>
        <fullName evidence="9">Spore germination protein (Amino acid permease)</fullName>
    </submittedName>
</protein>
<evidence type="ECO:0000256" key="7">
    <source>
        <dbReference type="ARBA" id="ARBA00023136"/>
    </source>
</evidence>
<evidence type="ECO:0000256" key="2">
    <source>
        <dbReference type="ARBA" id="ARBA00007998"/>
    </source>
</evidence>
<gene>
    <name evidence="9" type="ORF">JOC95_001039</name>
</gene>
<keyword evidence="6 8" id="KW-1133">Transmembrane helix</keyword>
<evidence type="ECO:0000256" key="8">
    <source>
        <dbReference type="SAM" id="Phobius"/>
    </source>
</evidence>
<evidence type="ECO:0000256" key="5">
    <source>
        <dbReference type="ARBA" id="ARBA00022692"/>
    </source>
</evidence>
<keyword evidence="3" id="KW-0813">Transport</keyword>
<evidence type="ECO:0000256" key="4">
    <source>
        <dbReference type="ARBA" id="ARBA00022544"/>
    </source>
</evidence>
<name>A0ABS2NY79_9BACI</name>
<keyword evidence="4" id="KW-0309">Germination</keyword>
<feature type="transmembrane region" description="Helical" evidence="8">
    <location>
        <begin position="145"/>
        <end position="166"/>
    </location>
</feature>
<dbReference type="EMBL" id="JAFBED010000002">
    <property type="protein sequence ID" value="MBM7619190.1"/>
    <property type="molecule type" value="Genomic_DNA"/>
</dbReference>
<organism evidence="9 10">
    <name type="scientific">Sutcliffiella tianshenii</name>
    <dbReference type="NCBI Taxonomy" id="1463404"/>
    <lineage>
        <taxon>Bacteria</taxon>
        <taxon>Bacillati</taxon>
        <taxon>Bacillota</taxon>
        <taxon>Bacilli</taxon>
        <taxon>Bacillales</taxon>
        <taxon>Bacillaceae</taxon>
        <taxon>Sutcliffiella</taxon>
    </lineage>
</organism>
<feature type="transmembrane region" description="Helical" evidence="8">
    <location>
        <begin position="12"/>
        <end position="32"/>
    </location>
</feature>
<evidence type="ECO:0000256" key="3">
    <source>
        <dbReference type="ARBA" id="ARBA00022448"/>
    </source>
</evidence>
<feature type="transmembrane region" description="Helical" evidence="8">
    <location>
        <begin position="218"/>
        <end position="241"/>
    </location>
</feature>
<dbReference type="InterPro" id="IPR004761">
    <property type="entry name" value="Spore_GerAB"/>
</dbReference>
<accession>A0ABS2NY79</accession>
<dbReference type="PANTHER" id="PTHR34975">
    <property type="entry name" value="SPORE GERMINATION PROTEIN A2"/>
    <property type="match status" value="1"/>
</dbReference>
<feature type="transmembrane region" description="Helical" evidence="8">
    <location>
        <begin position="120"/>
        <end position="138"/>
    </location>
</feature>
<evidence type="ECO:0000256" key="6">
    <source>
        <dbReference type="ARBA" id="ARBA00022989"/>
    </source>
</evidence>
<reference evidence="9 10" key="1">
    <citation type="submission" date="2021-01" db="EMBL/GenBank/DDBJ databases">
        <title>Genomic Encyclopedia of Type Strains, Phase IV (KMG-IV): sequencing the most valuable type-strain genomes for metagenomic binning, comparative biology and taxonomic classification.</title>
        <authorList>
            <person name="Goeker M."/>
        </authorList>
    </citation>
    <scope>NUCLEOTIDE SEQUENCE [LARGE SCALE GENOMIC DNA]</scope>
    <source>
        <strain evidence="9 10">DSM 25879</strain>
    </source>
</reference>
<feature type="transmembrane region" description="Helical" evidence="8">
    <location>
        <begin position="337"/>
        <end position="356"/>
    </location>
</feature>
<proteinExistence type="inferred from homology"/>
<dbReference type="Pfam" id="PF03845">
    <property type="entry name" value="Spore_permease"/>
    <property type="match status" value="1"/>
</dbReference>
<sequence>MKKGIPEVFQVSPYFVFFLVHSVQIGVGILGFQQSLVSAAGNDSWIAVIIAGIAVHIVIWIIFQLLNRAEMDLIDINKFVFGKWLGSFFSLIWMFYFLSVGFTVLFSYFEVIHVWMFPEANNVLLSILLGVLIVYTILGGFRTVAGICFLGVVIPAYLIFTFLFPIPYTEIISLFPIWNHDLKDMFLASKEMTLSYLGFSTLLMYYPFIKEAKTSHRWAQMGALLTLLTYLLITIISLSYFSEEQLVKQIWATLTLWKIVEMPVVERFEYIGIASWALIILPNVCLLFWASTRGVKKVLGINQKYTLFAFVLLMIILSTFIQKREQVAMLSSWTTKVGYYSEFGFVPLLFLLYLVVSKVRRKKN</sequence>
<feature type="transmembrane region" description="Helical" evidence="8">
    <location>
        <begin position="186"/>
        <end position="206"/>
    </location>
</feature>
<keyword evidence="5 8" id="KW-0812">Transmembrane</keyword>
<feature type="transmembrane region" description="Helical" evidence="8">
    <location>
        <begin position="270"/>
        <end position="292"/>
    </location>
</feature>
<dbReference type="PANTHER" id="PTHR34975:SF2">
    <property type="entry name" value="SPORE GERMINATION PROTEIN A2"/>
    <property type="match status" value="1"/>
</dbReference>
<feature type="transmembrane region" description="Helical" evidence="8">
    <location>
        <begin position="304"/>
        <end position="322"/>
    </location>
</feature>
<comment type="subcellular location">
    <subcellularLocation>
        <location evidence="1">Membrane</location>
        <topology evidence="1">Multi-pass membrane protein</topology>
    </subcellularLocation>
</comment>
<dbReference type="NCBIfam" id="TIGR00912">
    <property type="entry name" value="2A0309"/>
    <property type="match status" value="1"/>
</dbReference>
<comment type="similarity">
    <text evidence="2">Belongs to the amino acid-polyamine-organocation (APC) superfamily. Spore germination protein (SGP) (TC 2.A.3.9) family.</text>
</comment>
<comment type="caution">
    <text evidence="9">The sequence shown here is derived from an EMBL/GenBank/DDBJ whole genome shotgun (WGS) entry which is preliminary data.</text>
</comment>
<dbReference type="RefSeq" id="WP_204414090.1">
    <property type="nucleotide sequence ID" value="NZ_JAFBED010000002.1"/>
</dbReference>
<evidence type="ECO:0000313" key="10">
    <source>
        <dbReference type="Proteomes" id="UP000737402"/>
    </source>
</evidence>
<keyword evidence="10" id="KW-1185">Reference proteome</keyword>